<sequence>MALRIKVFLLTLYIQILVIRAETNPQEFAALNSLKNQWQNPPTNWVGDDPCDSSWEGVSCINSSVISIVLSGIDLRGNLPEDIQNLPELRKLDLSQNKGLTGALTPSIGKLTKLVSLVLTGCSFSGLIPDTLGSLTQLVTLNLNSNSFSGPIPASIGNLTKLVLLDLTDNQLNGTIPVSNETSPGLDGLVNALHFHFGRNQLTGPVPLSLFSSGMKLIHVLFDNNNFTGNIPSSLDQAQSLQVIRMDNNSFTGTVDLNFTNFPNITTIHFSNNQLTGPMPNLTGVSSLRYVIMENTQLQGSIPVELFSLPRLESVVLKNNQLNGTLDIGSSYGSELQLIDLQNNSIDSVEATGYNKTLYLHNNPICENSEESNCSAPQVPSSSPSPPTNSCEACSSPPIIGTLYFRSFTFSNWKNTSYYSIVRDRFMNSFKASNLPVDSMSVTFQVVSLNDYLELQVVVFPSVNGLLDRTNFSLIISQLNNISFVTLGPIFGPFYYNNINPNPVKNSPNVGIIIGATVGGFILLVLLVIAGMYAIRQRKKAIRATRLNDPFASWDVNDPTSRPQINGVRCFPFEELKKCTNNFSNTKILGSGGYGQVYKGRLETGLIVAIKRAKQGSLQGRNEFKSEIELLSRVHHKNVVSLVGFCYEQGEQMLVYEFIQNGTLKDSLSGKLGIRLSWIWRLRIALDSARGLAYLHELANPTIIHRDIKSNNILLDDSFNAKVADFGLSKTLGGSENNQILTDVKGTPMAMDRTKNLYNLHEMLDPAISGDTTLSGLENFVDLAMMCVEDLGANRPTMSEVVKEIENILQLADSDDLQSEPSVFSISFN</sequence>
<accession>A0ACC0YRG7</accession>
<evidence type="ECO:0000313" key="2">
    <source>
        <dbReference type="Proteomes" id="UP001163603"/>
    </source>
</evidence>
<evidence type="ECO:0000313" key="1">
    <source>
        <dbReference type="EMBL" id="KAJ0040285.1"/>
    </source>
</evidence>
<dbReference type="EMBL" id="CM047740">
    <property type="protein sequence ID" value="KAJ0040285.1"/>
    <property type="molecule type" value="Genomic_DNA"/>
</dbReference>
<protein>
    <submittedName>
        <fullName evidence="1">Uncharacterized protein</fullName>
    </submittedName>
</protein>
<name>A0ACC0YRG7_9ROSI</name>
<keyword evidence="2" id="KW-1185">Reference proteome</keyword>
<proteinExistence type="predicted"/>
<gene>
    <name evidence="1" type="ORF">Pint_27223</name>
</gene>
<organism evidence="1 2">
    <name type="scientific">Pistacia integerrima</name>
    <dbReference type="NCBI Taxonomy" id="434235"/>
    <lineage>
        <taxon>Eukaryota</taxon>
        <taxon>Viridiplantae</taxon>
        <taxon>Streptophyta</taxon>
        <taxon>Embryophyta</taxon>
        <taxon>Tracheophyta</taxon>
        <taxon>Spermatophyta</taxon>
        <taxon>Magnoliopsida</taxon>
        <taxon>eudicotyledons</taxon>
        <taxon>Gunneridae</taxon>
        <taxon>Pentapetalae</taxon>
        <taxon>rosids</taxon>
        <taxon>malvids</taxon>
        <taxon>Sapindales</taxon>
        <taxon>Anacardiaceae</taxon>
        <taxon>Pistacia</taxon>
    </lineage>
</organism>
<dbReference type="Proteomes" id="UP001163603">
    <property type="component" value="Chromosome 5"/>
</dbReference>
<comment type="caution">
    <text evidence="1">The sequence shown here is derived from an EMBL/GenBank/DDBJ whole genome shotgun (WGS) entry which is preliminary data.</text>
</comment>
<reference evidence="2" key="1">
    <citation type="journal article" date="2023" name="G3 (Bethesda)">
        <title>Genome assembly and association tests identify interacting loci associated with vigor, precocity, and sex in interspecific pistachio rootstocks.</title>
        <authorList>
            <person name="Palmer W."/>
            <person name="Jacygrad E."/>
            <person name="Sagayaradj S."/>
            <person name="Cavanaugh K."/>
            <person name="Han R."/>
            <person name="Bertier L."/>
            <person name="Beede B."/>
            <person name="Kafkas S."/>
            <person name="Golino D."/>
            <person name="Preece J."/>
            <person name="Michelmore R."/>
        </authorList>
    </citation>
    <scope>NUCLEOTIDE SEQUENCE [LARGE SCALE GENOMIC DNA]</scope>
</reference>